<proteinExistence type="predicted"/>
<gene>
    <name evidence="3" type="ORF">ABB37_07918</name>
</gene>
<dbReference type="GO" id="GO:0000062">
    <property type="term" value="F:fatty-acyl-CoA binding"/>
    <property type="evidence" value="ECO:0007669"/>
    <property type="project" value="InterPro"/>
</dbReference>
<dbReference type="EMBL" id="LGTL01000021">
    <property type="protein sequence ID" value="KPA76154.1"/>
    <property type="molecule type" value="Genomic_DNA"/>
</dbReference>
<evidence type="ECO:0000256" key="1">
    <source>
        <dbReference type="ARBA" id="ARBA00023121"/>
    </source>
</evidence>
<dbReference type="PANTHER" id="PTHR23310:SF115">
    <property type="entry name" value="ACB DOMAIN-CONTAINING PROTEIN"/>
    <property type="match status" value="1"/>
</dbReference>
<protein>
    <recommendedName>
        <fullName evidence="2">ACB domain-containing protein</fullName>
    </recommendedName>
</protein>
<comment type="caution">
    <text evidence="3">The sequence shown here is derived from an EMBL/GenBank/DDBJ whole genome shotgun (WGS) entry which is preliminary data.</text>
</comment>
<dbReference type="SUPFAM" id="SSF47027">
    <property type="entry name" value="Acyl-CoA binding protein"/>
    <property type="match status" value="1"/>
</dbReference>
<reference evidence="3 4" key="1">
    <citation type="submission" date="2015-07" db="EMBL/GenBank/DDBJ databases">
        <title>High-quality genome of monoxenous trypanosomatid Leptomonas pyrrhocoris.</title>
        <authorList>
            <person name="Flegontov P."/>
            <person name="Butenko A."/>
            <person name="Firsov S."/>
            <person name="Vlcek C."/>
            <person name="Logacheva M.D."/>
            <person name="Field M."/>
            <person name="Filatov D."/>
            <person name="Flegontova O."/>
            <person name="Gerasimov E."/>
            <person name="Jackson A.P."/>
            <person name="Kelly S."/>
            <person name="Opperdoes F."/>
            <person name="O'Reilly A."/>
            <person name="Votypka J."/>
            <person name="Yurchenko V."/>
            <person name="Lukes J."/>
        </authorList>
    </citation>
    <scope>NUCLEOTIDE SEQUENCE [LARGE SCALE GENOMIC DNA]</scope>
    <source>
        <strain evidence="3">H10</strain>
    </source>
</reference>
<dbReference type="EMBL" id="LGTL01000021">
    <property type="protein sequence ID" value="KPA76152.1"/>
    <property type="molecule type" value="Genomic_DNA"/>
</dbReference>
<dbReference type="InterPro" id="IPR014352">
    <property type="entry name" value="FERM/acyl-CoA-bd_prot_sf"/>
</dbReference>
<dbReference type="VEuPathDB" id="TriTrypDB:LpyrH10_21_0540"/>
<dbReference type="AlphaFoldDB" id="A0A0N0VDN8"/>
<dbReference type="OMA" id="GDCNIPV"/>
<dbReference type="GeneID" id="26908203"/>
<dbReference type="Proteomes" id="UP000037923">
    <property type="component" value="Unassembled WGS sequence"/>
</dbReference>
<dbReference type="PROSITE" id="PS51228">
    <property type="entry name" value="ACB_2"/>
    <property type="match status" value="1"/>
</dbReference>
<sequence>MSAADFNAAVAYVRTLPKGGPVQMDNNTKLAFYSLYKQATEGDVKGTRPWAVKVEARAKWDAWSARKGMKPAEAKAAYVRRLIAVLRSKGIKWPPTPKTQSKL</sequence>
<keyword evidence="1" id="KW-0446">Lipid-binding</keyword>
<dbReference type="RefSeq" id="XP_015654593.1">
    <property type="nucleotide sequence ID" value="XM_015806722.1"/>
</dbReference>
<evidence type="ECO:0000313" key="4">
    <source>
        <dbReference type="Proteomes" id="UP000037923"/>
    </source>
</evidence>
<dbReference type="OrthoDB" id="346910at2759"/>
<feature type="domain" description="ACB" evidence="2">
    <location>
        <begin position="2"/>
        <end position="91"/>
    </location>
</feature>
<dbReference type="InterPro" id="IPR035984">
    <property type="entry name" value="Acyl-CoA-binding_sf"/>
</dbReference>
<dbReference type="InterPro" id="IPR000582">
    <property type="entry name" value="Acyl-CoA-binding_protein"/>
</dbReference>
<dbReference type="PRINTS" id="PR00689">
    <property type="entry name" value="ACOABINDINGP"/>
</dbReference>
<dbReference type="RefSeq" id="XP_015654592.1">
    <property type="nucleotide sequence ID" value="XM_015806721.1"/>
</dbReference>
<dbReference type="GO" id="GO:0006631">
    <property type="term" value="P:fatty acid metabolic process"/>
    <property type="evidence" value="ECO:0007669"/>
    <property type="project" value="TreeGrafter"/>
</dbReference>
<name>A0A0N0VDN8_LEPPY</name>
<accession>A0A0N0VDN8</accession>
<evidence type="ECO:0000259" key="2">
    <source>
        <dbReference type="PROSITE" id="PS51228"/>
    </source>
</evidence>
<dbReference type="PANTHER" id="PTHR23310">
    <property type="entry name" value="ACYL-COA-BINDING PROTEIN, ACBP"/>
    <property type="match status" value="1"/>
</dbReference>
<dbReference type="FunFam" id="1.20.80.10:FF:000010">
    <property type="entry name" value="Acyl-CoA-binding domain-containing protein 5"/>
    <property type="match status" value="1"/>
</dbReference>
<evidence type="ECO:0000313" key="3">
    <source>
        <dbReference type="EMBL" id="KPA76152.1"/>
    </source>
</evidence>
<organism evidence="3 4">
    <name type="scientific">Leptomonas pyrrhocoris</name>
    <name type="common">Firebug parasite</name>
    <dbReference type="NCBI Taxonomy" id="157538"/>
    <lineage>
        <taxon>Eukaryota</taxon>
        <taxon>Discoba</taxon>
        <taxon>Euglenozoa</taxon>
        <taxon>Kinetoplastea</taxon>
        <taxon>Metakinetoplastina</taxon>
        <taxon>Trypanosomatida</taxon>
        <taxon>Trypanosomatidae</taxon>
        <taxon>Leishmaniinae</taxon>
        <taxon>Leptomonas</taxon>
    </lineage>
</organism>
<dbReference type="RefSeq" id="XP_015654591.1">
    <property type="nucleotide sequence ID" value="XM_015806720.1"/>
</dbReference>
<dbReference type="GO" id="GO:0005737">
    <property type="term" value="C:cytoplasm"/>
    <property type="evidence" value="ECO:0007669"/>
    <property type="project" value="TreeGrafter"/>
</dbReference>
<dbReference type="Gene3D" id="1.20.80.10">
    <property type="match status" value="1"/>
</dbReference>
<keyword evidence="4" id="KW-1185">Reference proteome</keyword>
<dbReference type="Pfam" id="PF00887">
    <property type="entry name" value="ACBP"/>
    <property type="match status" value="1"/>
</dbReference>
<dbReference type="EMBL" id="LGTL01000021">
    <property type="protein sequence ID" value="KPA76153.1"/>
    <property type="molecule type" value="Genomic_DNA"/>
</dbReference>